<protein>
    <recommendedName>
        <fullName evidence="4">TetR family transcriptional regulator</fullName>
    </recommendedName>
</protein>
<feature type="region of interest" description="Disordered" evidence="1">
    <location>
        <begin position="35"/>
        <end position="54"/>
    </location>
</feature>
<keyword evidence="3" id="KW-1185">Reference proteome</keyword>
<reference evidence="3" key="1">
    <citation type="journal article" date="2019" name="Int. J. Syst. Evol. Microbiol.">
        <title>The Global Catalogue of Microorganisms (GCM) 10K type strain sequencing project: providing services to taxonomists for standard genome sequencing and annotation.</title>
        <authorList>
            <consortium name="The Broad Institute Genomics Platform"/>
            <consortium name="The Broad Institute Genome Sequencing Center for Infectious Disease"/>
            <person name="Wu L."/>
            <person name="Ma J."/>
        </authorList>
    </citation>
    <scope>NUCLEOTIDE SEQUENCE [LARGE SCALE GENOMIC DNA]</scope>
    <source>
        <strain evidence="3">JCM 9088</strain>
    </source>
</reference>
<comment type="caution">
    <text evidence="2">The sequence shown here is derived from an EMBL/GenBank/DDBJ whole genome shotgun (WGS) entry which is preliminary data.</text>
</comment>
<evidence type="ECO:0000313" key="2">
    <source>
        <dbReference type="EMBL" id="GAA2959376.1"/>
    </source>
</evidence>
<organism evidence="2 3">
    <name type="scientific">Streptomyces enissocaesilis</name>
    <dbReference type="NCBI Taxonomy" id="332589"/>
    <lineage>
        <taxon>Bacteria</taxon>
        <taxon>Bacillati</taxon>
        <taxon>Actinomycetota</taxon>
        <taxon>Actinomycetes</taxon>
        <taxon>Kitasatosporales</taxon>
        <taxon>Streptomycetaceae</taxon>
        <taxon>Streptomyces</taxon>
        <taxon>Streptomyces rochei group</taxon>
    </lineage>
</organism>
<evidence type="ECO:0000313" key="3">
    <source>
        <dbReference type="Proteomes" id="UP001500403"/>
    </source>
</evidence>
<sequence length="54" mass="5649">MGAALGIAERLPDVADGEQARELMLPLVRRAGRVDQAPCPGTRTRAPALGHTDA</sequence>
<gene>
    <name evidence="2" type="ORF">GCM10010446_50870</name>
</gene>
<dbReference type="EMBL" id="BAAAUD010000049">
    <property type="protein sequence ID" value="GAA2959376.1"/>
    <property type="molecule type" value="Genomic_DNA"/>
</dbReference>
<name>A0ABP6K3S6_9ACTN</name>
<dbReference type="RefSeq" id="WP_344497897.1">
    <property type="nucleotide sequence ID" value="NZ_BAAAUD010000049.1"/>
</dbReference>
<dbReference type="Proteomes" id="UP001500403">
    <property type="component" value="Unassembled WGS sequence"/>
</dbReference>
<evidence type="ECO:0008006" key="4">
    <source>
        <dbReference type="Google" id="ProtNLM"/>
    </source>
</evidence>
<proteinExistence type="predicted"/>
<accession>A0ABP6K3S6</accession>
<evidence type="ECO:0000256" key="1">
    <source>
        <dbReference type="SAM" id="MobiDB-lite"/>
    </source>
</evidence>